<evidence type="ECO:0000313" key="2">
    <source>
        <dbReference type="Proteomes" id="UP000054721"/>
    </source>
</evidence>
<proteinExistence type="predicted"/>
<gene>
    <name evidence="1" type="ORF">T02_6310</name>
</gene>
<dbReference type="Proteomes" id="UP000054721">
    <property type="component" value="Unassembled WGS sequence"/>
</dbReference>
<name>A0A0V1LPB2_9BILA</name>
<evidence type="ECO:0000313" key="1">
    <source>
        <dbReference type="EMBL" id="KRZ61309.1"/>
    </source>
</evidence>
<protein>
    <submittedName>
        <fullName evidence="1">Uncharacterized protein</fullName>
    </submittedName>
</protein>
<comment type="caution">
    <text evidence="1">The sequence shown here is derived from an EMBL/GenBank/DDBJ whole genome shotgun (WGS) entry which is preliminary data.</text>
</comment>
<dbReference type="AlphaFoldDB" id="A0A0V1LPB2"/>
<dbReference type="EMBL" id="JYDW01000020">
    <property type="protein sequence ID" value="KRZ61309.1"/>
    <property type="molecule type" value="Genomic_DNA"/>
</dbReference>
<sequence>MTTTFPFGRQFGENAKKSSNCVYMRIMELIFAYGRVEVLRKMLTSLSHLLDVDKKHDPYHR</sequence>
<accession>A0A0V1LPB2</accession>
<reference evidence="1 2" key="1">
    <citation type="submission" date="2015-05" db="EMBL/GenBank/DDBJ databases">
        <title>Evolution of Trichinella species and genotypes.</title>
        <authorList>
            <person name="Korhonen P.K."/>
            <person name="Edoardo P."/>
            <person name="Giuseppe L.R."/>
            <person name="Gasser R.B."/>
        </authorList>
    </citation>
    <scope>NUCLEOTIDE SEQUENCE [LARGE SCALE GENOMIC DNA]</scope>
    <source>
        <strain evidence="1">ISS10</strain>
    </source>
</reference>
<keyword evidence="2" id="KW-1185">Reference proteome</keyword>
<organism evidence="1 2">
    <name type="scientific">Trichinella nativa</name>
    <dbReference type="NCBI Taxonomy" id="6335"/>
    <lineage>
        <taxon>Eukaryota</taxon>
        <taxon>Metazoa</taxon>
        <taxon>Ecdysozoa</taxon>
        <taxon>Nematoda</taxon>
        <taxon>Enoplea</taxon>
        <taxon>Dorylaimia</taxon>
        <taxon>Trichinellida</taxon>
        <taxon>Trichinellidae</taxon>
        <taxon>Trichinella</taxon>
    </lineage>
</organism>